<proteinExistence type="inferred from homology"/>
<sequence length="818" mass="90969">MAYWKKVITAGGNIEEHDGHVPDIETREGLLDVCALGNLLIYLPALSGRKDLYWDDLRFAFSQYWELVSWANEHLLSAQQFGQALLDYNVSVEDCPLYEALDSEDRFHRTWFRSDVMSAFDQTFGNELRTGTAQGKPSFRGQSLLGCSVWDQQSQRRVVMTYLPVDVPIHSYADIPVEGEESDSSGSSSSLTGLSDTEEPKSPAPHLQPMLLPSPERQRRAQGSNVSESDGLTSSTSEVEADGPVLSKKRLRLIEISTDEGSSLAQPSSDEGYLAAQEGASQATWQVSPDVGLSHHQSVLDEGLAATLTTSLLNSQSASGAQVYRLMDDDLDSPPPGELFDLEMELLAERLRHARETADDPNLTAEDSPGTTDMVEQLGRSEVDWIEGELDNTFHRFINCEAFSQGSTDERLARGSEQPLTCKHALDASAGDGAFTSKRARVQTLSDATDPSEHITDTSDILVGLTATSLGPPLRQWILSADQPTEHQQPNGGTHPMAEPLAAVPNTAGNEVVVVSHEDEEPKPESPVGVSNTAGKEVVEVSDAEEEPKLESPGGVSNTSGKDVIEVSDEDEEPQSESMEDLFQWREKMKTGLQSYLKEHQPLVAIHNDEGSHCDFLQCVTSLLDTNRDSCWRFQGVSTPLEKKSLGRLIKLRKSWLDDGVIAVTFEVLCQDKAFKNIMKAYTELGHSDFILPIHEDNHWFLFHLNLSTRRIVCYDSLGTREHSATNTYNALWSRFERAASETDTPFHFKIAENVPRQNDSINCGVYTVAFAWYMMRHRKPPSAQDKFWCTADFADRFRLDIVHFLAHRCLRDLETKV</sequence>
<dbReference type="InterPro" id="IPR003653">
    <property type="entry name" value="Peptidase_C48_C"/>
</dbReference>
<keyword evidence="2" id="KW-0645">Protease</keyword>
<comment type="similarity">
    <text evidence="1">Belongs to the peptidase C48 family.</text>
</comment>
<evidence type="ECO:0000256" key="5">
    <source>
        <dbReference type="SAM" id="MobiDB-lite"/>
    </source>
</evidence>
<dbReference type="GO" id="GO:0008234">
    <property type="term" value="F:cysteine-type peptidase activity"/>
    <property type="evidence" value="ECO:0007669"/>
    <property type="project" value="UniProtKB-KW"/>
</dbReference>
<evidence type="ECO:0000313" key="7">
    <source>
        <dbReference type="EMBL" id="KAK0459917.1"/>
    </source>
</evidence>
<keyword evidence="4" id="KW-0788">Thiol protease</keyword>
<evidence type="ECO:0000256" key="4">
    <source>
        <dbReference type="ARBA" id="ARBA00022807"/>
    </source>
</evidence>
<feature type="compositionally biased region" description="Polar residues" evidence="5">
    <location>
        <begin position="221"/>
        <end position="238"/>
    </location>
</feature>
<feature type="compositionally biased region" description="Acidic residues" evidence="5">
    <location>
        <begin position="566"/>
        <end position="577"/>
    </location>
</feature>
<dbReference type="GO" id="GO:0006508">
    <property type="term" value="P:proteolysis"/>
    <property type="evidence" value="ECO:0007669"/>
    <property type="project" value="UniProtKB-KW"/>
</dbReference>
<keyword evidence="8" id="KW-1185">Reference proteome</keyword>
<accession>A0AA39N6Q2</accession>
<keyword evidence="3" id="KW-0378">Hydrolase</keyword>
<evidence type="ECO:0000256" key="3">
    <source>
        <dbReference type="ARBA" id="ARBA00022801"/>
    </source>
</evidence>
<evidence type="ECO:0000259" key="6">
    <source>
        <dbReference type="PROSITE" id="PS50600"/>
    </source>
</evidence>
<dbReference type="AlphaFoldDB" id="A0AA39N6Q2"/>
<name>A0AA39N6Q2_9AGAR</name>
<dbReference type="PROSITE" id="PS50600">
    <property type="entry name" value="ULP_PROTEASE"/>
    <property type="match status" value="1"/>
</dbReference>
<comment type="caution">
    <text evidence="7">The sequence shown here is derived from an EMBL/GenBank/DDBJ whole genome shotgun (WGS) entry which is preliminary data.</text>
</comment>
<protein>
    <recommendedName>
        <fullName evidence="6">Ubiquitin-like protease family profile domain-containing protein</fullName>
    </recommendedName>
</protein>
<dbReference type="Gene3D" id="3.40.395.10">
    <property type="entry name" value="Adenoviral Proteinase, Chain A"/>
    <property type="match status" value="1"/>
</dbReference>
<feature type="region of interest" description="Disordered" evidence="5">
    <location>
        <begin position="518"/>
        <end position="577"/>
    </location>
</feature>
<reference evidence="7" key="1">
    <citation type="submission" date="2023-06" db="EMBL/GenBank/DDBJ databases">
        <authorList>
            <consortium name="Lawrence Berkeley National Laboratory"/>
            <person name="Ahrendt S."/>
            <person name="Sahu N."/>
            <person name="Indic B."/>
            <person name="Wong-Bajracharya J."/>
            <person name="Merenyi Z."/>
            <person name="Ke H.-M."/>
            <person name="Monk M."/>
            <person name="Kocsube S."/>
            <person name="Drula E."/>
            <person name="Lipzen A."/>
            <person name="Balint B."/>
            <person name="Henrissat B."/>
            <person name="Andreopoulos B."/>
            <person name="Martin F.M."/>
            <person name="Harder C.B."/>
            <person name="Rigling D."/>
            <person name="Ford K.L."/>
            <person name="Foster G.D."/>
            <person name="Pangilinan J."/>
            <person name="Papanicolaou A."/>
            <person name="Barry K."/>
            <person name="LaButti K."/>
            <person name="Viragh M."/>
            <person name="Koriabine M."/>
            <person name="Yan M."/>
            <person name="Riley R."/>
            <person name="Champramary S."/>
            <person name="Plett K.L."/>
            <person name="Tsai I.J."/>
            <person name="Slot J."/>
            <person name="Sipos G."/>
            <person name="Plett J."/>
            <person name="Nagy L.G."/>
            <person name="Grigoriev I.V."/>
        </authorList>
    </citation>
    <scope>NUCLEOTIDE SEQUENCE</scope>
    <source>
        <strain evidence="7">ICMP 16352</strain>
    </source>
</reference>
<dbReference type="InterPro" id="IPR038765">
    <property type="entry name" value="Papain-like_cys_pep_sf"/>
</dbReference>
<dbReference type="GO" id="GO:0019783">
    <property type="term" value="F:ubiquitin-like protein peptidase activity"/>
    <property type="evidence" value="ECO:0007669"/>
    <property type="project" value="UniProtKB-ARBA"/>
</dbReference>
<dbReference type="Proteomes" id="UP001175227">
    <property type="component" value="Unassembled WGS sequence"/>
</dbReference>
<evidence type="ECO:0000256" key="2">
    <source>
        <dbReference type="ARBA" id="ARBA00022670"/>
    </source>
</evidence>
<feature type="compositionally biased region" description="Low complexity" evidence="5">
    <location>
        <begin position="184"/>
        <end position="195"/>
    </location>
</feature>
<feature type="compositionally biased region" description="Polar residues" evidence="5">
    <location>
        <begin position="260"/>
        <end position="269"/>
    </location>
</feature>
<organism evidence="7 8">
    <name type="scientific">Armillaria novae-zelandiae</name>
    <dbReference type="NCBI Taxonomy" id="153914"/>
    <lineage>
        <taxon>Eukaryota</taxon>
        <taxon>Fungi</taxon>
        <taxon>Dikarya</taxon>
        <taxon>Basidiomycota</taxon>
        <taxon>Agaricomycotina</taxon>
        <taxon>Agaricomycetes</taxon>
        <taxon>Agaricomycetidae</taxon>
        <taxon>Agaricales</taxon>
        <taxon>Marasmiineae</taxon>
        <taxon>Physalacriaceae</taxon>
        <taxon>Armillaria</taxon>
    </lineage>
</organism>
<dbReference type="PANTHER" id="PTHR12606">
    <property type="entry name" value="SENTRIN/SUMO-SPECIFIC PROTEASE"/>
    <property type="match status" value="1"/>
</dbReference>
<dbReference type="Pfam" id="PF02902">
    <property type="entry name" value="Peptidase_C48"/>
    <property type="match status" value="1"/>
</dbReference>
<evidence type="ECO:0000313" key="8">
    <source>
        <dbReference type="Proteomes" id="UP001175227"/>
    </source>
</evidence>
<feature type="region of interest" description="Disordered" evidence="5">
    <location>
        <begin position="260"/>
        <end position="281"/>
    </location>
</feature>
<dbReference type="PANTHER" id="PTHR12606:SF141">
    <property type="entry name" value="GH15225P-RELATED"/>
    <property type="match status" value="1"/>
</dbReference>
<feature type="region of interest" description="Disordered" evidence="5">
    <location>
        <begin position="177"/>
        <end position="243"/>
    </location>
</feature>
<evidence type="ECO:0000256" key="1">
    <source>
        <dbReference type="ARBA" id="ARBA00005234"/>
    </source>
</evidence>
<dbReference type="EMBL" id="JAUEPR010000197">
    <property type="protein sequence ID" value="KAK0459917.1"/>
    <property type="molecule type" value="Genomic_DNA"/>
</dbReference>
<dbReference type="SUPFAM" id="SSF54001">
    <property type="entry name" value="Cysteine proteinases"/>
    <property type="match status" value="1"/>
</dbReference>
<feature type="domain" description="Ubiquitin-like protease family profile" evidence="6">
    <location>
        <begin position="565"/>
        <end position="775"/>
    </location>
</feature>
<gene>
    <name evidence="7" type="ORF">IW261DRAFT_1578114</name>
</gene>